<reference evidence="4 5" key="1">
    <citation type="submission" date="2019-01" db="EMBL/GenBank/DDBJ databases">
        <title>Genome sequencing of strain 2JSPR-7.</title>
        <authorList>
            <person name="Heo J."/>
            <person name="Kim S.-J."/>
            <person name="Kim J.-S."/>
            <person name="Hong S.-B."/>
            <person name="Kwon S.-W."/>
        </authorList>
    </citation>
    <scope>NUCLEOTIDE SEQUENCE [LARGE SCALE GENOMIC DNA]</scope>
    <source>
        <strain evidence="4 5">2JSPR-7</strain>
    </source>
</reference>
<feature type="compositionally biased region" description="Low complexity" evidence="1">
    <location>
        <begin position="104"/>
        <end position="118"/>
    </location>
</feature>
<feature type="region of interest" description="Disordered" evidence="1">
    <location>
        <begin position="1"/>
        <end position="47"/>
    </location>
</feature>
<dbReference type="InterPro" id="IPR050922">
    <property type="entry name" value="LytR/CpsA/Psr_CW_biosynth"/>
</dbReference>
<feature type="domain" description="LytR/CpsA/Psr regulator C-terminal" evidence="3">
    <location>
        <begin position="165"/>
        <end position="247"/>
    </location>
</feature>
<name>A0A4P6EMI0_9MICO</name>
<dbReference type="EMBL" id="CP035495">
    <property type="protein sequence ID" value="QAY63635.1"/>
    <property type="molecule type" value="Genomic_DNA"/>
</dbReference>
<keyword evidence="2" id="KW-0472">Membrane</keyword>
<keyword evidence="5" id="KW-1185">Reference proteome</keyword>
<evidence type="ECO:0000313" key="4">
    <source>
        <dbReference type="EMBL" id="QAY63635.1"/>
    </source>
</evidence>
<keyword evidence="2" id="KW-0812">Transmembrane</keyword>
<dbReference type="Pfam" id="PF13399">
    <property type="entry name" value="LytR_C"/>
    <property type="match status" value="1"/>
</dbReference>
<keyword evidence="2" id="KW-1133">Transmembrane helix</keyword>
<evidence type="ECO:0000256" key="2">
    <source>
        <dbReference type="SAM" id="Phobius"/>
    </source>
</evidence>
<dbReference type="PANTHER" id="PTHR33392:SF6">
    <property type="entry name" value="POLYISOPRENYL-TEICHOIC ACID--PEPTIDOGLYCAN TEICHOIC ACID TRANSFERASE TAGU"/>
    <property type="match status" value="1"/>
</dbReference>
<protein>
    <submittedName>
        <fullName evidence="4">LytR family transcriptional regulator</fullName>
    </submittedName>
</protein>
<dbReference type="Gene3D" id="3.30.70.2390">
    <property type="match status" value="1"/>
</dbReference>
<organism evidence="4 5">
    <name type="scientific">Xylanimonas allomyrinae</name>
    <dbReference type="NCBI Taxonomy" id="2509459"/>
    <lineage>
        <taxon>Bacteria</taxon>
        <taxon>Bacillati</taxon>
        <taxon>Actinomycetota</taxon>
        <taxon>Actinomycetes</taxon>
        <taxon>Micrococcales</taxon>
        <taxon>Promicromonosporaceae</taxon>
        <taxon>Xylanimonas</taxon>
    </lineage>
</organism>
<evidence type="ECO:0000313" key="5">
    <source>
        <dbReference type="Proteomes" id="UP000291758"/>
    </source>
</evidence>
<evidence type="ECO:0000259" key="3">
    <source>
        <dbReference type="Pfam" id="PF13399"/>
    </source>
</evidence>
<gene>
    <name evidence="4" type="ORF">ET495_10680</name>
</gene>
<dbReference type="KEGG" id="xyl:ET495_10680"/>
<dbReference type="AlphaFoldDB" id="A0A4P6EMI0"/>
<dbReference type="InterPro" id="IPR027381">
    <property type="entry name" value="LytR/CpsA/Psr_C"/>
</dbReference>
<dbReference type="PANTHER" id="PTHR33392">
    <property type="entry name" value="POLYISOPRENYL-TEICHOIC ACID--PEPTIDOGLYCAN TEICHOIC ACID TRANSFERASE TAGU"/>
    <property type="match status" value="1"/>
</dbReference>
<dbReference type="OrthoDB" id="5147502at2"/>
<feature type="region of interest" description="Disordered" evidence="1">
    <location>
        <begin position="92"/>
        <end position="148"/>
    </location>
</feature>
<feature type="transmembrane region" description="Helical" evidence="2">
    <location>
        <begin position="63"/>
        <end position="84"/>
    </location>
</feature>
<accession>A0A4P6EMI0</accession>
<proteinExistence type="predicted"/>
<dbReference type="Proteomes" id="UP000291758">
    <property type="component" value="Chromosome"/>
</dbReference>
<evidence type="ECO:0000256" key="1">
    <source>
        <dbReference type="SAM" id="MobiDB-lite"/>
    </source>
</evidence>
<sequence>MRARPAVSASTAPDPGRGRARAATLSGVSRTQYPFPPDEFDVRGPDDAPVGVHRAPRTRWSSVWPFLLVAVLAVGLAVGGVLYLSRDPGTGDVADGTTQGPSQDDGAPADDTTADPGGEATDPASPAGEEPTDGEQGDDATPGATTDPASDVTALLQAADTGALVRVLNDGGPAGEAGRGRDALAAKGFTNLEATNYPAGGSGVTETTIWYAANRGDTAAAVAAILGVPSDHVVQQTVRSGDVVVVVKSALTPVG</sequence>